<comment type="caution">
    <text evidence="2">The sequence shown here is derived from an EMBL/GenBank/DDBJ whole genome shotgun (WGS) entry which is preliminary data.</text>
</comment>
<keyword evidence="1" id="KW-1133">Transmembrane helix</keyword>
<feature type="transmembrane region" description="Helical" evidence="1">
    <location>
        <begin position="170"/>
        <end position="189"/>
    </location>
</feature>
<organism evidence="2 3">
    <name type="scientific">Nitrospira defluvii</name>
    <dbReference type="NCBI Taxonomy" id="330214"/>
    <lineage>
        <taxon>Bacteria</taxon>
        <taxon>Pseudomonadati</taxon>
        <taxon>Nitrospirota</taxon>
        <taxon>Nitrospiria</taxon>
        <taxon>Nitrospirales</taxon>
        <taxon>Nitrospiraceae</taxon>
        <taxon>Nitrospira</taxon>
    </lineage>
</organism>
<keyword evidence="3" id="KW-1185">Reference proteome</keyword>
<evidence type="ECO:0000313" key="2">
    <source>
        <dbReference type="EMBL" id="CAE6729927.1"/>
    </source>
</evidence>
<feature type="transmembrane region" description="Helical" evidence="1">
    <location>
        <begin position="63"/>
        <end position="87"/>
    </location>
</feature>
<accession>A0ABM8R2W6</accession>
<dbReference type="Proteomes" id="UP000675880">
    <property type="component" value="Unassembled WGS sequence"/>
</dbReference>
<dbReference type="EMBL" id="CAJNBJ010000002">
    <property type="protein sequence ID" value="CAE6729927.1"/>
    <property type="molecule type" value="Genomic_DNA"/>
</dbReference>
<feature type="transmembrane region" description="Helical" evidence="1">
    <location>
        <begin position="195"/>
        <end position="213"/>
    </location>
</feature>
<keyword evidence="1" id="KW-0472">Membrane</keyword>
<reference evidence="2 3" key="1">
    <citation type="submission" date="2021-02" db="EMBL/GenBank/DDBJ databases">
        <authorList>
            <person name="Han P."/>
        </authorList>
    </citation>
    <scope>NUCLEOTIDE SEQUENCE [LARGE SCALE GENOMIC DNA]</scope>
    <source>
        <strain evidence="2">Candidatus Nitrospira sp. ZN2</strain>
    </source>
</reference>
<feature type="transmembrane region" description="Helical" evidence="1">
    <location>
        <begin position="36"/>
        <end position="57"/>
    </location>
</feature>
<sequence>MAVDALSHSTSDHRAAFYSALLPGLGQLLRGRHRAAVFYGLITILLIMLSFALGRLSGRAAEVFFFMLLALPWWALQSYDAALGPAASGSDLARTSRMAWAEGHDIRFLGLLFLVSAANDAIIIAKNPEYLLPFFCTKLDGAAGFVTKALSPFLHTWVGYGFLRVKKWSLLVYLVYAAYGTTNALVNLTCFGPGRIRNTLLIALLAFTSYILWRRRMFQR</sequence>
<gene>
    <name evidence="2" type="ORF">NSPZN2_100307</name>
</gene>
<dbReference type="RefSeq" id="WP_213041658.1">
    <property type="nucleotide sequence ID" value="NZ_CAJNBJ010000002.1"/>
</dbReference>
<keyword evidence="1" id="KW-0812">Transmembrane</keyword>
<protein>
    <submittedName>
        <fullName evidence="2">Uncharacterized protein</fullName>
    </submittedName>
</protein>
<evidence type="ECO:0000256" key="1">
    <source>
        <dbReference type="SAM" id="Phobius"/>
    </source>
</evidence>
<feature type="transmembrane region" description="Helical" evidence="1">
    <location>
        <begin position="145"/>
        <end position="163"/>
    </location>
</feature>
<evidence type="ECO:0000313" key="3">
    <source>
        <dbReference type="Proteomes" id="UP000675880"/>
    </source>
</evidence>
<name>A0ABM8R2W6_9BACT</name>
<proteinExistence type="predicted"/>